<evidence type="ECO:0000256" key="2">
    <source>
        <dbReference type="ARBA" id="ARBA00023054"/>
    </source>
</evidence>
<evidence type="ECO:0000256" key="3">
    <source>
        <dbReference type="SAM" id="Coils"/>
    </source>
</evidence>
<dbReference type="PANTHER" id="PTHR32347">
    <property type="entry name" value="EFFLUX SYSTEM COMPONENT YKNX-RELATED"/>
    <property type="match status" value="1"/>
</dbReference>
<accession>A0A1E3LBZ9</accession>
<dbReference type="SUPFAM" id="SSF51230">
    <property type="entry name" value="Single hybrid motif"/>
    <property type="match status" value="1"/>
</dbReference>
<dbReference type="RefSeq" id="WP_069325677.1">
    <property type="nucleotide sequence ID" value="NZ_MDER01000002.1"/>
</dbReference>
<dbReference type="PANTHER" id="PTHR32347:SF23">
    <property type="entry name" value="BLL5650 PROTEIN"/>
    <property type="match status" value="1"/>
</dbReference>
<dbReference type="Gene3D" id="2.40.50.100">
    <property type="match status" value="1"/>
</dbReference>
<dbReference type="Proteomes" id="UP000094578">
    <property type="component" value="Unassembled WGS sequence"/>
</dbReference>
<feature type="region of interest" description="Disordered" evidence="4">
    <location>
        <begin position="140"/>
        <end position="170"/>
    </location>
</feature>
<keyword evidence="2 3" id="KW-0175">Coiled coil</keyword>
<dbReference type="PATRIC" id="fig|1886670.3.peg.192"/>
<dbReference type="InterPro" id="IPR011053">
    <property type="entry name" value="Single_hybrid_motif"/>
</dbReference>
<reference evidence="5 6" key="1">
    <citation type="submission" date="2016-08" db="EMBL/GenBank/DDBJ databases">
        <title>Genome sequencing of Paenibacillus sp. TI45-13ar, isolated from Korean traditional nuruk.</title>
        <authorList>
            <person name="Kim S.-J."/>
        </authorList>
    </citation>
    <scope>NUCLEOTIDE SEQUENCE [LARGE SCALE GENOMIC DNA]</scope>
    <source>
        <strain evidence="5 6">TI45-13ar</strain>
    </source>
</reference>
<evidence type="ECO:0000313" key="6">
    <source>
        <dbReference type="Proteomes" id="UP000094578"/>
    </source>
</evidence>
<feature type="compositionally biased region" description="Low complexity" evidence="4">
    <location>
        <begin position="140"/>
        <end position="162"/>
    </location>
</feature>
<gene>
    <name evidence="5" type="ORF">PTI45_00191</name>
</gene>
<dbReference type="GO" id="GO:0030313">
    <property type="term" value="C:cell envelope"/>
    <property type="evidence" value="ECO:0007669"/>
    <property type="project" value="UniProtKB-SubCell"/>
</dbReference>
<evidence type="ECO:0000256" key="4">
    <source>
        <dbReference type="SAM" id="MobiDB-lite"/>
    </source>
</evidence>
<feature type="coiled-coil region" evidence="3">
    <location>
        <begin position="282"/>
        <end position="326"/>
    </location>
</feature>
<proteinExistence type="predicted"/>
<feature type="coiled-coil region" evidence="3">
    <location>
        <begin position="83"/>
        <end position="110"/>
    </location>
</feature>
<organism evidence="5 6">
    <name type="scientific">Paenibacillus nuruki</name>
    <dbReference type="NCBI Taxonomy" id="1886670"/>
    <lineage>
        <taxon>Bacteria</taxon>
        <taxon>Bacillati</taxon>
        <taxon>Bacillota</taxon>
        <taxon>Bacilli</taxon>
        <taxon>Bacillales</taxon>
        <taxon>Paenibacillaceae</taxon>
        <taxon>Paenibacillus</taxon>
    </lineage>
</organism>
<dbReference type="InterPro" id="IPR050465">
    <property type="entry name" value="UPF0194_transport"/>
</dbReference>
<evidence type="ECO:0000313" key="5">
    <source>
        <dbReference type="EMBL" id="ODP30470.1"/>
    </source>
</evidence>
<keyword evidence="6" id="KW-1185">Reference proteome</keyword>
<sequence length="453" mass="49864">MNRSQVASLIIPVISIVCLLSGGFLLQAKGHDQVTVSQTSKSSTLSSDSVHVSFEEVGGKVVNIPFTEEKIVKKGDILMTLDSTDVDLQIEKLQKQIKQYDTQIMQQQKSIQLGYSKASTQEKQAQLAIEQSQVSQSKSQSALKSAQAAQRQAQSAHRQVQAAEKEVNNGARAEDIKQQQIAIQSATQSLQTAQINYDRTQKLYNSGLSTKADMDNVEQSLTLAKNQLNQQQEALAKLNNGATLEERAQANERTQQAVEQSNQANVSVTQAQTELHGAELAIQTSQTQLDTVQQARQQLADQELAVDLLQQQKDAQQIELKTLLLKKSRLILKAPSNGKITAISTEVGENISQGAPIVTLETNKMYFDLYVSEDQATKFHAKQKIKVNIPALRKDLNGEVRYITAAPQFANLKMAREKGEADVATFQVRIYVDKSASLLPGMTTEVNIDEITS</sequence>
<name>A0A1E3LBZ9_9BACL</name>
<dbReference type="STRING" id="1886670.PTI45_00191"/>
<dbReference type="AlphaFoldDB" id="A0A1E3LBZ9"/>
<dbReference type="Gene3D" id="1.10.287.470">
    <property type="entry name" value="Helix hairpin bin"/>
    <property type="match status" value="1"/>
</dbReference>
<dbReference type="EMBL" id="MDER01000002">
    <property type="protein sequence ID" value="ODP30470.1"/>
    <property type="molecule type" value="Genomic_DNA"/>
</dbReference>
<feature type="coiled-coil region" evidence="3">
    <location>
        <begin position="214"/>
        <end position="241"/>
    </location>
</feature>
<evidence type="ECO:0000256" key="1">
    <source>
        <dbReference type="ARBA" id="ARBA00004196"/>
    </source>
</evidence>
<dbReference type="Gene3D" id="2.40.30.170">
    <property type="match status" value="1"/>
</dbReference>
<comment type="caution">
    <text evidence="5">The sequence shown here is derived from an EMBL/GenBank/DDBJ whole genome shotgun (WGS) entry which is preliminary data.</text>
</comment>
<protein>
    <submittedName>
        <fullName evidence="5">Bromodomain-containing protein</fullName>
    </submittedName>
</protein>
<comment type="subcellular location">
    <subcellularLocation>
        <location evidence="1">Cell envelope</location>
    </subcellularLocation>
</comment>